<dbReference type="EMBL" id="CP133586">
    <property type="protein sequence ID" value="WMT15670.1"/>
    <property type="molecule type" value="Genomic_DNA"/>
</dbReference>
<reference evidence="1 2" key="1">
    <citation type="submission" date="2023-08" db="EMBL/GenBank/DDBJ databases">
        <title>Complete Genome and Methylome dissection of Serratia fonticola NEB369.</title>
        <authorList>
            <person name="Fomenkov A."/>
            <person name="Roberts R.D."/>
        </authorList>
    </citation>
    <scope>NUCLEOTIDE SEQUENCE [LARGE SCALE GENOMIC DNA]</scope>
    <source>
        <strain evidence="1 2">NEB369</strain>
    </source>
</reference>
<keyword evidence="2" id="KW-1185">Reference proteome</keyword>
<organism evidence="1 2">
    <name type="scientific">Serratia fonticola</name>
    <dbReference type="NCBI Taxonomy" id="47917"/>
    <lineage>
        <taxon>Bacteria</taxon>
        <taxon>Pseudomonadati</taxon>
        <taxon>Pseudomonadota</taxon>
        <taxon>Gammaproteobacteria</taxon>
        <taxon>Enterobacterales</taxon>
        <taxon>Yersiniaceae</taxon>
        <taxon>Serratia</taxon>
    </lineage>
</organism>
<name>A0ABY9PQE7_SERFO</name>
<evidence type="ECO:0000313" key="1">
    <source>
        <dbReference type="EMBL" id="WMT15670.1"/>
    </source>
</evidence>
<protein>
    <submittedName>
        <fullName evidence="1">Uncharacterized protein</fullName>
    </submittedName>
</protein>
<proteinExistence type="predicted"/>
<sequence>MNDYQIKIALLTRRLKLKKQQDHKNSTGYFPHLTSLRFISPKECFLSKARASLPLQAQTRFSPNHPARQKLAK</sequence>
<gene>
    <name evidence="1" type="ORF">RFB13_04830</name>
</gene>
<dbReference type="RefSeq" id="WP_161713855.1">
    <property type="nucleotide sequence ID" value="NZ_CP133586.1"/>
</dbReference>
<dbReference type="Proteomes" id="UP001235341">
    <property type="component" value="Chromosome"/>
</dbReference>
<evidence type="ECO:0000313" key="2">
    <source>
        <dbReference type="Proteomes" id="UP001235341"/>
    </source>
</evidence>
<accession>A0ABY9PQE7</accession>